<keyword evidence="7 9" id="KW-0472">Membrane</keyword>
<comment type="caution">
    <text evidence="11">The sequence shown here is derived from an EMBL/GenBank/DDBJ whole genome shotgun (WGS) entry which is preliminary data.</text>
</comment>
<evidence type="ECO:0000313" key="11">
    <source>
        <dbReference type="EMBL" id="MFC3228626.1"/>
    </source>
</evidence>
<evidence type="ECO:0000256" key="3">
    <source>
        <dbReference type="ARBA" id="ARBA00022475"/>
    </source>
</evidence>
<evidence type="ECO:0000313" key="12">
    <source>
        <dbReference type="Proteomes" id="UP001595528"/>
    </source>
</evidence>
<evidence type="ECO:0000256" key="2">
    <source>
        <dbReference type="ARBA" id="ARBA00022448"/>
    </source>
</evidence>
<protein>
    <recommendedName>
        <fullName evidence="9">TRAP transporter small permease protein</fullName>
    </recommendedName>
</protein>
<evidence type="ECO:0000256" key="4">
    <source>
        <dbReference type="ARBA" id="ARBA00022519"/>
    </source>
</evidence>
<reference evidence="12" key="1">
    <citation type="journal article" date="2019" name="Int. J. Syst. Evol. Microbiol.">
        <title>The Global Catalogue of Microorganisms (GCM) 10K type strain sequencing project: providing services to taxonomists for standard genome sequencing and annotation.</title>
        <authorList>
            <consortium name="The Broad Institute Genomics Platform"/>
            <consortium name="The Broad Institute Genome Sequencing Center for Infectious Disease"/>
            <person name="Wu L."/>
            <person name="Ma J."/>
        </authorList>
    </citation>
    <scope>NUCLEOTIDE SEQUENCE [LARGE SCALE GENOMIC DNA]</scope>
    <source>
        <strain evidence="12">KCTC 42964</strain>
    </source>
</reference>
<keyword evidence="12" id="KW-1185">Reference proteome</keyword>
<feature type="transmembrane region" description="Helical" evidence="9">
    <location>
        <begin position="133"/>
        <end position="160"/>
    </location>
</feature>
<feature type="transmembrane region" description="Helical" evidence="9">
    <location>
        <begin position="52"/>
        <end position="71"/>
    </location>
</feature>
<dbReference type="PANTHER" id="PTHR35011:SF2">
    <property type="entry name" value="2,3-DIKETO-L-GULONATE TRAP TRANSPORTER SMALL PERMEASE PROTEIN YIAM"/>
    <property type="match status" value="1"/>
</dbReference>
<keyword evidence="4 9" id="KW-0997">Cell inner membrane</keyword>
<dbReference type="Pfam" id="PF04290">
    <property type="entry name" value="DctQ"/>
    <property type="match status" value="1"/>
</dbReference>
<dbReference type="EMBL" id="JBHRTR010000028">
    <property type="protein sequence ID" value="MFC3228626.1"/>
    <property type="molecule type" value="Genomic_DNA"/>
</dbReference>
<evidence type="ECO:0000256" key="8">
    <source>
        <dbReference type="ARBA" id="ARBA00038436"/>
    </source>
</evidence>
<dbReference type="InterPro" id="IPR007387">
    <property type="entry name" value="TRAP_DctQ"/>
</dbReference>
<organism evidence="11 12">
    <name type="scientific">Marinibaculum pumilum</name>
    <dbReference type="NCBI Taxonomy" id="1766165"/>
    <lineage>
        <taxon>Bacteria</taxon>
        <taxon>Pseudomonadati</taxon>
        <taxon>Pseudomonadota</taxon>
        <taxon>Alphaproteobacteria</taxon>
        <taxon>Rhodospirillales</taxon>
        <taxon>Rhodospirillaceae</taxon>
        <taxon>Marinibaculum</taxon>
    </lineage>
</organism>
<keyword evidence="6 9" id="KW-1133">Transmembrane helix</keyword>
<comment type="subcellular location">
    <subcellularLocation>
        <location evidence="1 9">Cell inner membrane</location>
        <topology evidence="1 9">Multi-pass membrane protein</topology>
    </subcellularLocation>
</comment>
<dbReference type="InterPro" id="IPR055348">
    <property type="entry name" value="DctQ"/>
</dbReference>
<evidence type="ECO:0000259" key="10">
    <source>
        <dbReference type="Pfam" id="PF04290"/>
    </source>
</evidence>
<gene>
    <name evidence="11" type="ORF">ACFOGJ_15380</name>
</gene>
<evidence type="ECO:0000256" key="1">
    <source>
        <dbReference type="ARBA" id="ARBA00004429"/>
    </source>
</evidence>
<feature type="transmembrane region" description="Helical" evidence="9">
    <location>
        <begin position="20"/>
        <end position="40"/>
    </location>
</feature>
<proteinExistence type="inferred from homology"/>
<evidence type="ECO:0000256" key="9">
    <source>
        <dbReference type="RuleBase" id="RU369079"/>
    </source>
</evidence>
<dbReference type="RefSeq" id="WP_379901931.1">
    <property type="nucleotide sequence ID" value="NZ_JBHRTR010000028.1"/>
</dbReference>
<dbReference type="PANTHER" id="PTHR35011">
    <property type="entry name" value="2,3-DIKETO-L-GULONATE TRAP TRANSPORTER SMALL PERMEASE PROTEIN YIAM"/>
    <property type="match status" value="1"/>
</dbReference>
<comment type="function">
    <text evidence="9">Part of the tripartite ATP-independent periplasmic (TRAP) transport system.</text>
</comment>
<keyword evidence="2 9" id="KW-0813">Transport</keyword>
<comment type="similarity">
    <text evidence="8 9">Belongs to the TRAP transporter small permease family.</text>
</comment>
<sequence length="180" mass="19080">MRAIIAVSAALDRAARWGAAIGFTAMLVFVAIQVVARYIFDSPPIWTEELARYAMVWAGLLGAACAFRAGVDPVLVRRAAIPGRGVGHLLRLLRAAAALIFVLPVLYYCLFGAGADPSRGYIARAAAKTADTLGFPMIWVAAAVPVALALIVIHILAFLAAGRDSYEAEQVEAASRESKP</sequence>
<feature type="domain" description="Tripartite ATP-independent periplasmic transporters DctQ component" evidence="10">
    <location>
        <begin position="26"/>
        <end position="160"/>
    </location>
</feature>
<comment type="subunit">
    <text evidence="9">The complex comprises the extracytoplasmic solute receptor protein and the two transmembrane proteins.</text>
</comment>
<keyword evidence="3" id="KW-1003">Cell membrane</keyword>
<dbReference type="Proteomes" id="UP001595528">
    <property type="component" value="Unassembled WGS sequence"/>
</dbReference>
<evidence type="ECO:0000256" key="5">
    <source>
        <dbReference type="ARBA" id="ARBA00022692"/>
    </source>
</evidence>
<keyword evidence="5 9" id="KW-0812">Transmembrane</keyword>
<evidence type="ECO:0000256" key="6">
    <source>
        <dbReference type="ARBA" id="ARBA00022989"/>
    </source>
</evidence>
<feature type="transmembrane region" description="Helical" evidence="9">
    <location>
        <begin position="92"/>
        <end position="113"/>
    </location>
</feature>
<evidence type="ECO:0000256" key="7">
    <source>
        <dbReference type="ARBA" id="ARBA00023136"/>
    </source>
</evidence>
<accession>A0ABV7L1U4</accession>
<name>A0ABV7L1U4_9PROT</name>